<dbReference type="EMBL" id="AP025628">
    <property type="protein sequence ID" value="BDG62292.1"/>
    <property type="molecule type" value="Genomic_DNA"/>
</dbReference>
<protein>
    <submittedName>
        <fullName evidence="2">Uncharacterized protein</fullName>
    </submittedName>
</protein>
<keyword evidence="1" id="KW-1133">Transmembrane helix</keyword>
<feature type="transmembrane region" description="Helical" evidence="1">
    <location>
        <begin position="86"/>
        <end position="103"/>
    </location>
</feature>
<name>A0AA35CQG8_9FIRM</name>
<evidence type="ECO:0000313" key="3">
    <source>
        <dbReference type="Proteomes" id="UP001163687"/>
    </source>
</evidence>
<feature type="transmembrane region" description="Helical" evidence="1">
    <location>
        <begin position="12"/>
        <end position="29"/>
    </location>
</feature>
<reference evidence="2" key="1">
    <citation type="submission" date="2022-03" db="EMBL/GenBank/DDBJ databases">
        <title>Complete genome sequence of Caldinitratiruptor microaerophilus.</title>
        <authorList>
            <person name="Mukaiyama R."/>
            <person name="Nishiyama T."/>
            <person name="Ueda K."/>
        </authorList>
    </citation>
    <scope>NUCLEOTIDE SEQUENCE</scope>
    <source>
        <strain evidence="2">JCM 16183</strain>
    </source>
</reference>
<feature type="transmembrane region" description="Helical" evidence="1">
    <location>
        <begin position="35"/>
        <end position="53"/>
    </location>
</feature>
<feature type="transmembrane region" description="Helical" evidence="1">
    <location>
        <begin position="110"/>
        <end position="128"/>
    </location>
</feature>
<gene>
    <name evidence="2" type="ORF">caldi_33820</name>
</gene>
<keyword evidence="1" id="KW-0472">Membrane</keyword>
<keyword evidence="1" id="KW-0812">Transmembrane</keyword>
<feature type="transmembrane region" description="Helical" evidence="1">
    <location>
        <begin position="134"/>
        <end position="151"/>
    </location>
</feature>
<proteinExistence type="predicted"/>
<dbReference type="RefSeq" id="WP_264842883.1">
    <property type="nucleotide sequence ID" value="NZ_AP025628.1"/>
</dbReference>
<feature type="transmembrane region" description="Helical" evidence="1">
    <location>
        <begin position="60"/>
        <end position="80"/>
    </location>
</feature>
<dbReference type="Proteomes" id="UP001163687">
    <property type="component" value="Chromosome"/>
</dbReference>
<sequence>MRVYEYSGRPWLALLMLGLGLWLLVREVFGLGPWFGPATLGALAAYFAFLYIRRERRLEWLVAAWLLGMWALYLALGIVLGGPLPFAFFFVLLGLGFMGVYATGTRPATWPVMAASALFALGTIVWVLGIGLALLPYVLPLVLIGYGIWLLRRENRQRW</sequence>
<dbReference type="AlphaFoldDB" id="A0AA35CQG8"/>
<organism evidence="2 3">
    <name type="scientific">Caldinitratiruptor microaerophilus</name>
    <dbReference type="NCBI Taxonomy" id="671077"/>
    <lineage>
        <taxon>Bacteria</taxon>
        <taxon>Bacillati</taxon>
        <taxon>Bacillota</taxon>
        <taxon>Clostridia</taxon>
        <taxon>Eubacteriales</taxon>
        <taxon>Symbiobacteriaceae</taxon>
        <taxon>Caldinitratiruptor</taxon>
    </lineage>
</organism>
<accession>A0AA35CQG8</accession>
<evidence type="ECO:0000256" key="1">
    <source>
        <dbReference type="SAM" id="Phobius"/>
    </source>
</evidence>
<dbReference type="KEGG" id="cmic:caldi_33820"/>
<keyword evidence="3" id="KW-1185">Reference proteome</keyword>
<evidence type="ECO:0000313" key="2">
    <source>
        <dbReference type="EMBL" id="BDG62292.1"/>
    </source>
</evidence>